<reference evidence="11 12" key="1">
    <citation type="submission" date="2015-11" db="EMBL/GenBank/DDBJ databases">
        <title>Expanding the genomic diversity of Burkholderia species for the development of highly accurate diagnostics.</title>
        <authorList>
            <person name="Sahl J."/>
            <person name="Keim P."/>
            <person name="Wagner D."/>
        </authorList>
    </citation>
    <scope>NUCLEOTIDE SEQUENCE [LARGE SCALE GENOMIC DNA]</scope>
    <source>
        <strain evidence="11 12">MSMB368WGS</strain>
    </source>
</reference>
<evidence type="ECO:0000256" key="6">
    <source>
        <dbReference type="ARBA" id="ARBA00023236"/>
    </source>
</evidence>
<dbReference type="SUPFAM" id="SSF47781">
    <property type="entry name" value="RuvA domain 2-like"/>
    <property type="match status" value="1"/>
</dbReference>
<feature type="domain" description="UVR" evidence="8">
    <location>
        <begin position="209"/>
        <end position="244"/>
    </location>
</feature>
<dbReference type="PROSITE" id="PS50151">
    <property type="entry name" value="UVR"/>
    <property type="match status" value="1"/>
</dbReference>
<feature type="domain" description="UvrC family homology region profile" evidence="10">
    <location>
        <begin position="260"/>
        <end position="550"/>
    </location>
</feature>
<dbReference type="GO" id="GO:0009380">
    <property type="term" value="C:excinuclease repair complex"/>
    <property type="evidence" value="ECO:0007669"/>
    <property type="project" value="InterPro"/>
</dbReference>
<keyword evidence="5 7" id="KW-0234">DNA repair</keyword>
<dbReference type="InterPro" id="IPR050066">
    <property type="entry name" value="UvrABC_protein_C"/>
</dbReference>
<dbReference type="FunFam" id="3.30.420.340:FF:000001">
    <property type="entry name" value="UvrABC system protein C"/>
    <property type="match status" value="1"/>
</dbReference>
<dbReference type="InterPro" id="IPR004791">
    <property type="entry name" value="UvrC"/>
</dbReference>
<evidence type="ECO:0000256" key="7">
    <source>
        <dbReference type="HAMAP-Rule" id="MF_00203"/>
    </source>
</evidence>
<sequence length="676" mass="73877">MTSPEASDTPFEPKKILAQLPHMPGVYRYYDAAGAVLYVGKARDLKKRVSSYFTKTQLSPRIAMMVTRIARIETTVTRSEAEALLLENNLIKALAPRYNILFRDDKSYPYLKLTAHRFPRMAYYRGAVDKQNQYFGPFPSAWAVRESIQILQRVFQLRTCEDSVFNNRTRPCLLHQIGRCTAPCVGAISEADYAVDVSNAARFLLGRQSEVMKELEQKMHAFAAELKFEQAAAVRNQMSSLATVLHQQAIEVGSDSDVDILAVVAQGGRVCVNLAMVRGGRHLGDKAYFPTHVESALTLAEGGLGDEAEAAEAADIADDALPDRPAEEAGGARGAAASVEAEVLDAFIAQHYLGNRVPPVLVVSHAPASRDLLELLSEQAGHKVSLVRQPQGQRRAWLSMAEQNAQIALARLLSEQGSQQARTRALAETLGLECDDLATLRIECFDISHTMGEATQASCVVYHHHKMQSGEYRRYNIAGITPGDDYAAMRQVLTRRYEKMVEQAAQAAAADDAAGIDGESTRQAEASSLLPNIVLIDGGKGQVEIARQVFTELGLDTSMLVGVAKGEGRKVGLETLVFADSRAPLELGKESAALMLVAQIRDEAHRFAITGMRAKRAKARQTSRLEELEGVGAKRRQRLLARFGGLRGVVAASVEELASVDGISHALAEQIYKQLH</sequence>
<keyword evidence="4 7" id="KW-0267">Excision nuclease</keyword>
<dbReference type="AlphaFoldDB" id="A0A132EH67"/>
<evidence type="ECO:0000313" key="12">
    <source>
        <dbReference type="Proteomes" id="UP000062912"/>
    </source>
</evidence>
<dbReference type="PANTHER" id="PTHR30562">
    <property type="entry name" value="UVRC/OXIDOREDUCTASE"/>
    <property type="match status" value="1"/>
</dbReference>
<evidence type="ECO:0000256" key="5">
    <source>
        <dbReference type="ARBA" id="ARBA00023204"/>
    </source>
</evidence>
<dbReference type="InterPro" id="IPR000305">
    <property type="entry name" value="GIY-YIG_endonuc"/>
</dbReference>
<dbReference type="RefSeq" id="WP_060241514.1">
    <property type="nucleotide sequence ID" value="NZ_LPJR01000029.1"/>
</dbReference>
<dbReference type="Pfam" id="PF08459">
    <property type="entry name" value="UvrC_RNaseH_dom"/>
    <property type="match status" value="1"/>
</dbReference>
<dbReference type="GO" id="GO:0005737">
    <property type="term" value="C:cytoplasm"/>
    <property type="evidence" value="ECO:0007669"/>
    <property type="project" value="UniProtKB-SubCell"/>
</dbReference>
<dbReference type="SUPFAM" id="SSF82771">
    <property type="entry name" value="GIY-YIG endonuclease"/>
    <property type="match status" value="1"/>
</dbReference>
<gene>
    <name evidence="7" type="primary">uvrC</name>
    <name evidence="11" type="ORF">WT56_15025</name>
</gene>
<dbReference type="FunFam" id="3.40.1440.10:FF:000001">
    <property type="entry name" value="UvrABC system protein C"/>
    <property type="match status" value="1"/>
</dbReference>
<dbReference type="SMART" id="SM00465">
    <property type="entry name" value="GIYc"/>
    <property type="match status" value="1"/>
</dbReference>
<dbReference type="InterPro" id="IPR047296">
    <property type="entry name" value="GIY-YIG_UvrC_Cho"/>
</dbReference>
<feature type="domain" description="GIY-YIG" evidence="9">
    <location>
        <begin position="22"/>
        <end position="100"/>
    </location>
</feature>
<keyword evidence="2 7" id="KW-0227">DNA damage</keyword>
<evidence type="ECO:0000259" key="9">
    <source>
        <dbReference type="PROSITE" id="PS50164"/>
    </source>
</evidence>
<dbReference type="InterPro" id="IPR036876">
    <property type="entry name" value="UVR_dom_sf"/>
</dbReference>
<evidence type="ECO:0000259" key="8">
    <source>
        <dbReference type="PROSITE" id="PS50151"/>
    </source>
</evidence>
<dbReference type="PROSITE" id="PS50164">
    <property type="entry name" value="GIY_YIG"/>
    <property type="match status" value="1"/>
</dbReference>
<dbReference type="GO" id="GO:0006289">
    <property type="term" value="P:nucleotide-excision repair"/>
    <property type="evidence" value="ECO:0007669"/>
    <property type="project" value="UniProtKB-UniRule"/>
</dbReference>
<dbReference type="Pfam" id="PF02151">
    <property type="entry name" value="UVR"/>
    <property type="match status" value="1"/>
</dbReference>
<dbReference type="InterPro" id="IPR001162">
    <property type="entry name" value="UvrC_RNase_H_dom"/>
</dbReference>
<protein>
    <recommendedName>
        <fullName evidence="7">UvrABC system protein C</fullName>
        <shortName evidence="7">Protein UvrC</shortName>
    </recommendedName>
    <alternativeName>
        <fullName evidence="7">Excinuclease ABC subunit C</fullName>
    </alternativeName>
</protein>
<dbReference type="NCBIfam" id="NF001824">
    <property type="entry name" value="PRK00558.1-5"/>
    <property type="match status" value="1"/>
</dbReference>
<dbReference type="InterPro" id="IPR001943">
    <property type="entry name" value="UVR_dom"/>
</dbReference>
<dbReference type="Pfam" id="PF22920">
    <property type="entry name" value="UvrC_RNaseH"/>
    <property type="match status" value="2"/>
</dbReference>
<dbReference type="SUPFAM" id="SSF46600">
    <property type="entry name" value="C-terminal UvrC-binding domain of UvrB"/>
    <property type="match status" value="1"/>
</dbReference>
<accession>A0A132EH67</accession>
<comment type="function">
    <text evidence="7">The UvrABC repair system catalyzes the recognition and processing of DNA lesions. UvrC both incises the 5' and 3' sides of the lesion. The N-terminal half is responsible for the 3' incision and the C-terminal half is responsible for the 5' incision.</text>
</comment>
<dbReference type="NCBIfam" id="TIGR00194">
    <property type="entry name" value="uvrC"/>
    <property type="match status" value="1"/>
</dbReference>
<dbReference type="PANTHER" id="PTHR30562:SF1">
    <property type="entry name" value="UVRABC SYSTEM PROTEIN C"/>
    <property type="match status" value="1"/>
</dbReference>
<dbReference type="InterPro" id="IPR035901">
    <property type="entry name" value="GIY-YIG_endonuc_sf"/>
</dbReference>
<dbReference type="Gene3D" id="1.10.150.20">
    <property type="entry name" value="5' to 3' exonuclease, C-terminal subdomain"/>
    <property type="match status" value="1"/>
</dbReference>
<dbReference type="Proteomes" id="UP000062912">
    <property type="component" value="Unassembled WGS sequence"/>
</dbReference>
<dbReference type="SMART" id="SM00278">
    <property type="entry name" value="HhH1"/>
    <property type="match status" value="2"/>
</dbReference>
<keyword evidence="3 7" id="KW-0228">DNA excision</keyword>
<evidence type="ECO:0000256" key="4">
    <source>
        <dbReference type="ARBA" id="ARBA00022881"/>
    </source>
</evidence>
<name>A0A132EH67_9BURK</name>
<comment type="subcellular location">
    <subcellularLocation>
        <location evidence="7">Cytoplasm</location>
    </subcellularLocation>
</comment>
<keyword evidence="1 7" id="KW-0963">Cytoplasm</keyword>
<evidence type="ECO:0000256" key="2">
    <source>
        <dbReference type="ARBA" id="ARBA00022763"/>
    </source>
</evidence>
<dbReference type="InterPro" id="IPR038476">
    <property type="entry name" value="UvrC_RNase_H_dom_sf"/>
</dbReference>
<dbReference type="Gene3D" id="3.30.420.340">
    <property type="entry name" value="UvrC, RNAse H endonuclease domain"/>
    <property type="match status" value="1"/>
</dbReference>
<dbReference type="Gene3D" id="3.40.1440.10">
    <property type="entry name" value="GIY-YIG endonuclease"/>
    <property type="match status" value="1"/>
</dbReference>
<evidence type="ECO:0000256" key="3">
    <source>
        <dbReference type="ARBA" id="ARBA00022769"/>
    </source>
</evidence>
<dbReference type="EMBL" id="LPJR01000029">
    <property type="protein sequence ID" value="KWF29713.1"/>
    <property type="molecule type" value="Genomic_DNA"/>
</dbReference>
<evidence type="ECO:0000256" key="1">
    <source>
        <dbReference type="ARBA" id="ARBA00022490"/>
    </source>
</evidence>
<dbReference type="Pfam" id="PF01541">
    <property type="entry name" value="GIY-YIG"/>
    <property type="match status" value="1"/>
</dbReference>
<dbReference type="GO" id="GO:0003677">
    <property type="term" value="F:DNA binding"/>
    <property type="evidence" value="ECO:0007669"/>
    <property type="project" value="UniProtKB-UniRule"/>
</dbReference>
<dbReference type="HAMAP" id="MF_00203">
    <property type="entry name" value="UvrC"/>
    <property type="match status" value="1"/>
</dbReference>
<proteinExistence type="inferred from homology"/>
<comment type="subunit">
    <text evidence="7">Interacts with UvrB in an incision complex.</text>
</comment>
<comment type="caution">
    <text evidence="11">The sequence shown here is derived from an EMBL/GenBank/DDBJ whole genome shotgun (WGS) entry which is preliminary data.</text>
</comment>
<dbReference type="InterPro" id="IPR010994">
    <property type="entry name" value="RuvA_2-like"/>
</dbReference>
<dbReference type="Pfam" id="PF14520">
    <property type="entry name" value="HHH_5"/>
    <property type="match status" value="1"/>
</dbReference>
<dbReference type="GO" id="GO:0009432">
    <property type="term" value="P:SOS response"/>
    <property type="evidence" value="ECO:0007669"/>
    <property type="project" value="UniProtKB-UniRule"/>
</dbReference>
<dbReference type="GO" id="GO:0009381">
    <property type="term" value="F:excinuclease ABC activity"/>
    <property type="evidence" value="ECO:0007669"/>
    <property type="project" value="UniProtKB-UniRule"/>
</dbReference>
<dbReference type="InterPro" id="IPR003583">
    <property type="entry name" value="Hlx-hairpin-Hlx_DNA-bd_motif"/>
</dbReference>
<dbReference type="OrthoDB" id="9804933at2"/>
<dbReference type="PROSITE" id="PS50165">
    <property type="entry name" value="UVRC"/>
    <property type="match status" value="1"/>
</dbReference>
<dbReference type="CDD" id="cd10434">
    <property type="entry name" value="GIY-YIG_UvrC_Cho"/>
    <property type="match status" value="1"/>
</dbReference>
<keyword evidence="6 7" id="KW-0742">SOS response</keyword>
<evidence type="ECO:0000313" key="11">
    <source>
        <dbReference type="EMBL" id="KWF29713.1"/>
    </source>
</evidence>
<comment type="similarity">
    <text evidence="7">Belongs to the UvrC family.</text>
</comment>
<organism evidence="11 12">
    <name type="scientific">Burkholderia pseudomultivorans</name>
    <dbReference type="NCBI Taxonomy" id="1207504"/>
    <lineage>
        <taxon>Bacteria</taxon>
        <taxon>Pseudomonadati</taxon>
        <taxon>Pseudomonadota</taxon>
        <taxon>Betaproteobacteria</taxon>
        <taxon>Burkholderiales</taxon>
        <taxon>Burkholderiaceae</taxon>
        <taxon>Burkholderia</taxon>
        <taxon>Burkholderia cepacia complex</taxon>
    </lineage>
</organism>
<dbReference type="Gene3D" id="4.10.860.10">
    <property type="entry name" value="UVR domain"/>
    <property type="match status" value="1"/>
</dbReference>
<evidence type="ECO:0000259" key="10">
    <source>
        <dbReference type="PROSITE" id="PS50165"/>
    </source>
</evidence>